<keyword evidence="4" id="KW-1185">Reference proteome</keyword>
<protein>
    <recommendedName>
        <fullName evidence="5">DUF3558 domain-containing protein</fullName>
    </recommendedName>
</protein>
<accession>A0ABP9PDM9</accession>
<evidence type="ECO:0000313" key="4">
    <source>
        <dbReference type="Proteomes" id="UP001500221"/>
    </source>
</evidence>
<evidence type="ECO:0000256" key="2">
    <source>
        <dbReference type="SAM" id="SignalP"/>
    </source>
</evidence>
<feature type="region of interest" description="Disordered" evidence="1">
    <location>
        <begin position="84"/>
        <end position="116"/>
    </location>
</feature>
<feature type="chain" id="PRO_5045946633" description="DUF3558 domain-containing protein" evidence="2">
    <location>
        <begin position="19"/>
        <end position="212"/>
    </location>
</feature>
<evidence type="ECO:0008006" key="5">
    <source>
        <dbReference type="Google" id="ProtNLM"/>
    </source>
</evidence>
<comment type="caution">
    <text evidence="3">The sequence shown here is derived from an EMBL/GenBank/DDBJ whole genome shotgun (WGS) entry which is preliminary data.</text>
</comment>
<sequence>MRPALAAPVVLAAVLLLAGCGGDGGDGGSGSSVSGADLVGPFEAQAQQAYDDQGADRDDAVATEAGVAVAECFAVDAAGAQSIGEATGQDGEWTTGTDGELSGPPGEESLSCSLQRDGEPADLDVDLSTTALDRDGLVGILTERGYVEVDATGTDLDPDSVLVLNSEQGAGILAIWVDGGFRVSVAGTGLERDQAGAVLQAAVTAVSEHLEQ</sequence>
<dbReference type="Proteomes" id="UP001500221">
    <property type="component" value="Unassembled WGS sequence"/>
</dbReference>
<keyword evidence="2" id="KW-0732">Signal</keyword>
<evidence type="ECO:0000256" key="1">
    <source>
        <dbReference type="SAM" id="MobiDB-lite"/>
    </source>
</evidence>
<feature type="signal peptide" evidence="2">
    <location>
        <begin position="1"/>
        <end position="18"/>
    </location>
</feature>
<name>A0ABP9PDM9_9ACTN</name>
<dbReference type="EMBL" id="BAABKG010000002">
    <property type="protein sequence ID" value="GAA5144704.1"/>
    <property type="molecule type" value="Genomic_DNA"/>
</dbReference>
<gene>
    <name evidence="3" type="ORF">GCM10023340_12800</name>
</gene>
<dbReference type="RefSeq" id="WP_345455863.1">
    <property type="nucleotide sequence ID" value="NZ_BAABKG010000002.1"/>
</dbReference>
<organism evidence="3 4">
    <name type="scientific">Nocardioides marinquilinus</name>
    <dbReference type="NCBI Taxonomy" id="1210400"/>
    <lineage>
        <taxon>Bacteria</taxon>
        <taxon>Bacillati</taxon>
        <taxon>Actinomycetota</taxon>
        <taxon>Actinomycetes</taxon>
        <taxon>Propionibacteriales</taxon>
        <taxon>Nocardioidaceae</taxon>
        <taxon>Nocardioides</taxon>
    </lineage>
</organism>
<reference evidence="4" key="1">
    <citation type="journal article" date="2019" name="Int. J. Syst. Evol. Microbiol.">
        <title>The Global Catalogue of Microorganisms (GCM) 10K type strain sequencing project: providing services to taxonomists for standard genome sequencing and annotation.</title>
        <authorList>
            <consortium name="The Broad Institute Genomics Platform"/>
            <consortium name="The Broad Institute Genome Sequencing Center for Infectious Disease"/>
            <person name="Wu L."/>
            <person name="Ma J."/>
        </authorList>
    </citation>
    <scope>NUCLEOTIDE SEQUENCE [LARGE SCALE GENOMIC DNA]</scope>
    <source>
        <strain evidence="4">JCM 18459</strain>
    </source>
</reference>
<evidence type="ECO:0000313" key="3">
    <source>
        <dbReference type="EMBL" id="GAA5144704.1"/>
    </source>
</evidence>
<dbReference type="PROSITE" id="PS51257">
    <property type="entry name" value="PROKAR_LIPOPROTEIN"/>
    <property type="match status" value="1"/>
</dbReference>
<proteinExistence type="predicted"/>